<sequence length="139" mass="15728">MITSWILLICVSVVIAVGAASNCCFRKPDLPDNSECLLQILLIYDDVNESSVVEPIQFLNNGDIMPNNWKVNISYLSQPPKLPQDMWRYFDSIETTIEQNSIITMIGPRTSSSIKQVYSPDSLTQRYSSHFAFWDGSNS</sequence>
<gene>
    <name evidence="2" type="ORF">CVLEPA_LOCUS1443</name>
</gene>
<comment type="caution">
    <text evidence="2">The sequence shown here is derived from an EMBL/GenBank/DDBJ whole genome shotgun (WGS) entry which is preliminary data.</text>
</comment>
<evidence type="ECO:0000313" key="2">
    <source>
        <dbReference type="EMBL" id="CAK8672499.1"/>
    </source>
</evidence>
<dbReference type="EMBL" id="CAWYQH010000001">
    <property type="protein sequence ID" value="CAK8672499.1"/>
    <property type="molecule type" value="Genomic_DNA"/>
</dbReference>
<accession>A0ABP0F248</accession>
<keyword evidence="3" id="KW-1185">Reference proteome</keyword>
<protein>
    <submittedName>
        <fullName evidence="2">Uncharacterized protein</fullName>
    </submittedName>
</protein>
<reference evidence="2 3" key="1">
    <citation type="submission" date="2024-02" db="EMBL/GenBank/DDBJ databases">
        <authorList>
            <person name="Daric V."/>
            <person name="Darras S."/>
        </authorList>
    </citation>
    <scope>NUCLEOTIDE SEQUENCE [LARGE SCALE GENOMIC DNA]</scope>
</reference>
<feature type="signal peptide" evidence="1">
    <location>
        <begin position="1"/>
        <end position="16"/>
    </location>
</feature>
<feature type="chain" id="PRO_5046263355" evidence="1">
    <location>
        <begin position="17"/>
        <end position="139"/>
    </location>
</feature>
<organism evidence="2 3">
    <name type="scientific">Clavelina lepadiformis</name>
    <name type="common">Light-bulb sea squirt</name>
    <name type="synonym">Ascidia lepadiformis</name>
    <dbReference type="NCBI Taxonomy" id="159417"/>
    <lineage>
        <taxon>Eukaryota</taxon>
        <taxon>Metazoa</taxon>
        <taxon>Chordata</taxon>
        <taxon>Tunicata</taxon>
        <taxon>Ascidiacea</taxon>
        <taxon>Aplousobranchia</taxon>
        <taxon>Clavelinidae</taxon>
        <taxon>Clavelina</taxon>
    </lineage>
</organism>
<evidence type="ECO:0000256" key="1">
    <source>
        <dbReference type="SAM" id="SignalP"/>
    </source>
</evidence>
<dbReference type="Proteomes" id="UP001642483">
    <property type="component" value="Unassembled WGS sequence"/>
</dbReference>
<evidence type="ECO:0000313" key="3">
    <source>
        <dbReference type="Proteomes" id="UP001642483"/>
    </source>
</evidence>
<name>A0ABP0F248_CLALP</name>
<proteinExistence type="predicted"/>
<keyword evidence="1" id="KW-0732">Signal</keyword>